<dbReference type="EMBL" id="BX284604">
    <property type="protein sequence ID" value="CBJ25113.1"/>
    <property type="molecule type" value="Genomic_DNA"/>
</dbReference>
<dbReference type="Proteomes" id="UP000001940">
    <property type="component" value="Chromosome IV"/>
</dbReference>
<dbReference type="eggNOG" id="ENOG502RWFA">
    <property type="taxonomic scope" value="Eukaryota"/>
</dbReference>
<dbReference type="Bgee" id="WBGene00013419">
    <property type="expression patterns" value="Expressed in adult organism and 3 other cell types or tissues"/>
</dbReference>
<evidence type="ECO:0000313" key="3">
    <source>
        <dbReference type="EMBL" id="CBJ25113.1"/>
    </source>
</evidence>
<dbReference type="ExpressionAtlas" id="D3KFX0">
    <property type="expression patterns" value="baseline and differential"/>
</dbReference>
<organism evidence="3 4">
    <name type="scientific">Caenorhabditis elegans</name>
    <dbReference type="NCBI Taxonomy" id="6239"/>
    <lineage>
        <taxon>Eukaryota</taxon>
        <taxon>Metazoa</taxon>
        <taxon>Ecdysozoa</taxon>
        <taxon>Nematoda</taxon>
        <taxon>Chromadorea</taxon>
        <taxon>Rhabditida</taxon>
        <taxon>Rhabditina</taxon>
        <taxon>Rhabditomorpha</taxon>
        <taxon>Rhabditoidea</taxon>
        <taxon>Rhabditidae</taxon>
        <taxon>Peloderinae</taxon>
        <taxon>Caenorhabditis</taxon>
    </lineage>
</organism>
<dbReference type="AGR" id="WB:WBGene00013419"/>
<gene>
    <name evidence="3" type="ORF">CELE_Y65A5A.2</name>
    <name evidence="3 5" type="ORF">Y65A5A.2</name>
</gene>
<keyword evidence="6" id="KW-1267">Proteomics identification</keyword>
<dbReference type="WormBase" id="Y65A5A.2a">
    <property type="protein sequence ID" value="CE44540"/>
    <property type="gene ID" value="WBGene00013419"/>
</dbReference>
<dbReference type="PaxDb" id="6239-Y65A5A.2a"/>
<name>D3KFX0_CAEEL</name>
<protein>
    <submittedName>
        <fullName evidence="3">Glycoprotein</fullName>
    </submittedName>
</protein>
<dbReference type="KEGG" id="cel:CELE_Y65A5A.2"/>
<dbReference type="GeneID" id="190478"/>
<keyword evidence="1" id="KW-1133">Transmembrane helix</keyword>
<dbReference type="CTD" id="190478"/>
<dbReference type="HOGENOM" id="CLU_687420_0_0_1"/>
<evidence type="ECO:0000313" key="4">
    <source>
        <dbReference type="Proteomes" id="UP000001940"/>
    </source>
</evidence>
<feature type="chain" id="PRO_5003047664" evidence="2">
    <location>
        <begin position="21"/>
        <end position="333"/>
    </location>
</feature>
<evidence type="ECO:0007829" key="6">
    <source>
        <dbReference type="PeptideAtlas" id="D3KFX0"/>
    </source>
</evidence>
<evidence type="ECO:0000313" key="5">
    <source>
        <dbReference type="WormBase" id="Y65A5A.2a"/>
    </source>
</evidence>
<dbReference type="RefSeq" id="NP_001255889.1">
    <property type="nucleotide sequence ID" value="NM_001268960.1"/>
</dbReference>
<dbReference type="OrthoDB" id="5877695at2759"/>
<evidence type="ECO:0000256" key="1">
    <source>
        <dbReference type="SAM" id="Phobius"/>
    </source>
</evidence>
<keyword evidence="1" id="KW-0472">Membrane</keyword>
<evidence type="ECO:0000256" key="2">
    <source>
        <dbReference type="SAM" id="SignalP"/>
    </source>
</evidence>
<feature type="transmembrane region" description="Helical" evidence="1">
    <location>
        <begin position="246"/>
        <end position="267"/>
    </location>
</feature>
<feature type="signal peptide" evidence="2">
    <location>
        <begin position="1"/>
        <end position="20"/>
    </location>
</feature>
<accession>D3KFX0</accession>
<dbReference type="InParanoid" id="D3KFX0"/>
<proteinExistence type="evidence at protein level"/>
<keyword evidence="1" id="KW-0812">Transmembrane</keyword>
<dbReference type="FunCoup" id="D3KFX0">
    <property type="interactions" value="1478"/>
</dbReference>
<reference evidence="3 4" key="1">
    <citation type="journal article" date="1998" name="Science">
        <title>Genome sequence of the nematode C. elegans: a platform for investigating biology.</title>
        <authorList>
            <consortium name="The C. elegans sequencing consortium"/>
            <person name="Sulson J.E."/>
            <person name="Waterston R."/>
        </authorList>
    </citation>
    <scope>NUCLEOTIDE SEQUENCE [LARGE SCALE GENOMIC DNA]</scope>
    <source>
        <strain evidence="3 4">Bristol N2</strain>
    </source>
</reference>
<dbReference type="PeptideAtlas" id="D3KFX0"/>
<dbReference type="AlphaFoldDB" id="D3KFX0"/>
<sequence length="333" mass="36699">MSLRLLLVTILTITITKAAAENVTSSTTITTPPSSSSSTIQMFTVPSSISLNSSQLTNNIIVEVPDEELVPRSSSSEELNNGERLTNFETINDSESNPDGENKIETNVPAGDAPKIILAPHEPITEPTELLPVISVDSVSEDSNSPMFMDYDDDEISGNSTISADFRPREASKSGEKAENPYFLASTTVLPAVNHDGYVLPTDIDDIKNVEIPVETNQNSTMPTPLTHWSRWMQTASRFVDEYPNFSVLVISVLFAMLLFLICLVIAECVKSRRHHHRSVPRHHIPKSVTADLYNTSNCSHFYTKPTILLNQQEVTMQLITSDITVDCSSETA</sequence>
<keyword evidence="4" id="KW-1185">Reference proteome</keyword>
<dbReference type="OMA" id="ARECCKS"/>
<keyword evidence="2" id="KW-0732">Signal</keyword>